<feature type="region of interest" description="Disordered" evidence="1">
    <location>
        <begin position="248"/>
        <end position="347"/>
    </location>
</feature>
<evidence type="ECO:0000256" key="2">
    <source>
        <dbReference type="SAM" id="Phobius"/>
    </source>
</evidence>
<sequence length="633" mass="63158">MGKTQARRVQEDANSEAAVVGKFVFGMLSGGALVAGGFVIGSALFPLQPSAAANDPAPVATDPAPDPVPAAATTAPDQQAEAVPEPDAEAAEPAAATPPTAEAEPTPEPAPDVAPAPTADAATADAADGATTAEVPATSPAEPTLPAAEAEAEDTVSDSPPVAEPVAEAPPAPEPAPEPEPTPPATAAVEAADPPVIATPAPDSSAETTPPAVAEVPKPDVPPAPLALPQLDVDAVLAALDQSTATVPPAAPVAAEPEVAATAPAEPEAAEPEILAEAAPEAAPLPEPAPEVEPELAPEPQPEAPVADGMPAPALDDSATARLPGTVAPEMPGNKPDTLPGTGTDEALPEPEVAILPEPDADTGPVFKPAPGLGDATDGVIVGRLPRIGDPPATEAEAEPTEAEAAPVDDRPIAQFAATFENPDAKPVLAIVLIDPGTADLDREGLAALPFPVSFALDPMDPATPERAAIYRAAGKEVVMLATGIADGAQASDLEVAFQSMAQGLPEAVAVMDLPEVVFQNRRPLASLVVPVVGAQGRGLLTWDQGLNAADQVARREDIAAAVVFRDLASAGADSAAIRRVLDRAVFKAGQDGRVAVAGTASPETVAALLEWTVEGRAATVAIGPLTAVLTIE</sequence>
<feature type="compositionally biased region" description="Low complexity" evidence="1">
    <location>
        <begin position="248"/>
        <end position="282"/>
    </location>
</feature>
<feature type="compositionally biased region" description="Pro residues" evidence="1">
    <location>
        <begin position="168"/>
        <end position="184"/>
    </location>
</feature>
<dbReference type="InterPro" id="IPR006837">
    <property type="entry name" value="Divergent_DAC"/>
</dbReference>
<gene>
    <name evidence="3" type="ORF">EI545_18550</name>
</gene>
<dbReference type="Proteomes" id="UP000282002">
    <property type="component" value="Chromosome"/>
</dbReference>
<dbReference type="Gene3D" id="3.20.20.370">
    <property type="entry name" value="Glycoside hydrolase/deacetylase"/>
    <property type="match status" value="1"/>
</dbReference>
<organism evidence="3 4">
    <name type="scientific">Tabrizicola piscis</name>
    <dbReference type="NCBI Taxonomy" id="2494374"/>
    <lineage>
        <taxon>Bacteria</taxon>
        <taxon>Pseudomonadati</taxon>
        <taxon>Pseudomonadota</taxon>
        <taxon>Alphaproteobacteria</taxon>
        <taxon>Rhodobacterales</taxon>
        <taxon>Paracoccaceae</taxon>
        <taxon>Tabrizicola</taxon>
    </lineage>
</organism>
<name>A0A3S8UAL2_9RHOB</name>
<feature type="compositionally biased region" description="Low complexity" evidence="1">
    <location>
        <begin position="185"/>
        <end position="196"/>
    </location>
</feature>
<dbReference type="RefSeq" id="WP_125326853.1">
    <property type="nucleotide sequence ID" value="NZ_CP034328.1"/>
</dbReference>
<keyword evidence="2" id="KW-0472">Membrane</keyword>
<dbReference type="GO" id="GO:0005975">
    <property type="term" value="P:carbohydrate metabolic process"/>
    <property type="evidence" value="ECO:0007669"/>
    <property type="project" value="InterPro"/>
</dbReference>
<feature type="region of interest" description="Disordered" evidence="1">
    <location>
        <begin position="53"/>
        <end position="227"/>
    </location>
</feature>
<dbReference type="InterPro" id="IPR011330">
    <property type="entry name" value="Glyco_hydro/deAcase_b/a-brl"/>
</dbReference>
<evidence type="ECO:0000256" key="1">
    <source>
        <dbReference type="SAM" id="MobiDB-lite"/>
    </source>
</evidence>
<dbReference type="AlphaFoldDB" id="A0A3S8UAL2"/>
<feature type="compositionally biased region" description="Low complexity" evidence="1">
    <location>
        <begin position="53"/>
        <end position="83"/>
    </location>
</feature>
<feature type="compositionally biased region" description="Low complexity" evidence="1">
    <location>
        <begin position="115"/>
        <end position="149"/>
    </location>
</feature>
<evidence type="ECO:0000313" key="3">
    <source>
        <dbReference type="EMBL" id="AZL60644.1"/>
    </source>
</evidence>
<feature type="transmembrane region" description="Helical" evidence="2">
    <location>
        <begin position="20"/>
        <end position="45"/>
    </location>
</feature>
<reference evidence="3 4" key="1">
    <citation type="submission" date="2018-12" db="EMBL/GenBank/DDBJ databases">
        <title>Complete genome sequencing of Tabrizicola sp. K13M18.</title>
        <authorList>
            <person name="Bae J.-W."/>
        </authorList>
    </citation>
    <scope>NUCLEOTIDE SEQUENCE [LARGE SCALE GENOMIC DNA]</scope>
    <source>
        <strain evidence="3 4">K13M18</strain>
    </source>
</reference>
<dbReference type="SUPFAM" id="SSF88713">
    <property type="entry name" value="Glycoside hydrolase/deacetylase"/>
    <property type="match status" value="1"/>
</dbReference>
<proteinExistence type="predicted"/>
<keyword evidence="2" id="KW-0812">Transmembrane</keyword>
<feature type="compositionally biased region" description="Low complexity" evidence="1">
    <location>
        <begin position="91"/>
        <end position="104"/>
    </location>
</feature>
<dbReference type="Pfam" id="PF04748">
    <property type="entry name" value="Polysacc_deac_2"/>
    <property type="match status" value="1"/>
</dbReference>
<accession>A0A3S8UAL2</accession>
<dbReference type="EMBL" id="CP034328">
    <property type="protein sequence ID" value="AZL60644.1"/>
    <property type="molecule type" value="Genomic_DNA"/>
</dbReference>
<dbReference type="OrthoDB" id="7658418at2"/>
<dbReference type="KEGG" id="taw:EI545_18550"/>
<keyword evidence="4" id="KW-1185">Reference proteome</keyword>
<keyword evidence="2" id="KW-1133">Transmembrane helix</keyword>
<protein>
    <submittedName>
        <fullName evidence="3">Divergent polysaccharide deacetylase family protein</fullName>
    </submittedName>
</protein>
<evidence type="ECO:0000313" key="4">
    <source>
        <dbReference type="Proteomes" id="UP000282002"/>
    </source>
</evidence>
<dbReference type="CDD" id="cd10936">
    <property type="entry name" value="CE4_DAC2"/>
    <property type="match status" value="1"/>
</dbReference>